<dbReference type="EMBL" id="JAPNKA010000001">
    <property type="protein sequence ID" value="MCY1076655.1"/>
    <property type="molecule type" value="Genomic_DNA"/>
</dbReference>
<dbReference type="SUPFAM" id="SSF82185">
    <property type="entry name" value="Histone H3 K4-specific methyltransferase SET7/9 N-terminal domain"/>
    <property type="match status" value="1"/>
</dbReference>
<evidence type="ECO:0008006" key="4">
    <source>
        <dbReference type="Google" id="ProtNLM"/>
    </source>
</evidence>
<feature type="transmembrane region" description="Helical" evidence="1">
    <location>
        <begin position="296"/>
        <end position="316"/>
    </location>
</feature>
<gene>
    <name evidence="2" type="ORF">OV287_19440</name>
</gene>
<evidence type="ECO:0000256" key="1">
    <source>
        <dbReference type="SAM" id="Phobius"/>
    </source>
</evidence>
<evidence type="ECO:0000313" key="2">
    <source>
        <dbReference type="EMBL" id="MCY1076655.1"/>
    </source>
</evidence>
<accession>A0ABT4A4T6</accession>
<proteinExistence type="predicted"/>
<organism evidence="2 3">
    <name type="scientific">Archangium lansingense</name>
    <dbReference type="NCBI Taxonomy" id="2995310"/>
    <lineage>
        <taxon>Bacteria</taxon>
        <taxon>Pseudomonadati</taxon>
        <taxon>Myxococcota</taxon>
        <taxon>Myxococcia</taxon>
        <taxon>Myxococcales</taxon>
        <taxon>Cystobacterineae</taxon>
        <taxon>Archangiaceae</taxon>
        <taxon>Archangium</taxon>
    </lineage>
</organism>
<keyword evidence="3" id="KW-1185">Reference proteome</keyword>
<comment type="caution">
    <text evidence="2">The sequence shown here is derived from an EMBL/GenBank/DDBJ whole genome shotgun (WGS) entry which is preliminary data.</text>
</comment>
<feature type="transmembrane region" description="Helical" evidence="1">
    <location>
        <begin position="223"/>
        <end position="244"/>
    </location>
</feature>
<reference evidence="2 3" key="1">
    <citation type="submission" date="2022-11" db="EMBL/GenBank/DDBJ databases">
        <title>Minimal conservation of predation-associated metabolite biosynthetic gene clusters underscores biosynthetic potential of Myxococcota including descriptions for ten novel species: Archangium lansinium sp. nov., Myxococcus landrumus sp. nov., Nannocystis bai.</title>
        <authorList>
            <person name="Ahearne A."/>
            <person name="Stevens C."/>
            <person name="Phillips K."/>
        </authorList>
    </citation>
    <scope>NUCLEOTIDE SEQUENCE [LARGE SCALE GENOMIC DNA]</scope>
    <source>
        <strain evidence="2 3">MIWBW</strain>
    </source>
</reference>
<feature type="transmembrane region" description="Helical" evidence="1">
    <location>
        <begin position="172"/>
        <end position="193"/>
    </location>
</feature>
<dbReference type="RefSeq" id="WP_267535533.1">
    <property type="nucleotide sequence ID" value="NZ_JAPNKA010000001.1"/>
</dbReference>
<protein>
    <recommendedName>
        <fullName evidence="4">MORN repeat variant</fullName>
    </recommendedName>
</protein>
<dbReference type="Gene3D" id="2.20.110.10">
    <property type="entry name" value="Histone H3 K4-specific methyltransferase SET7/9 N-terminal domain"/>
    <property type="match status" value="2"/>
</dbReference>
<keyword evidence="1" id="KW-0812">Transmembrane</keyword>
<sequence length="660" mass="68928">MSAASPSSCSLCHRPLTESDAVCTHCVPEAAADPFAFLEDAAPDPFALPEAPAPDPFAFVENAAPEPMAPVAGDPGLELDWDASPALAARRKETMSSPMGDAVVPLSEGEVALDWTEPPPVAASAAAVTPEAPPAKKATTLSGVPAAAARALPPADVVAVEECSPDARARGMLALGLLALAGSGGVLLVQAALPERFPSLLQMAVRMLAPIGAPSDFFPATTWGLALLPWLLLALGLGVGYRLARRAGALSDLEGLELVAFVLVPGLHLVGGPYVLKMLGAAAESRKAGLRLWLGTRALVAVLLHAGAVALELSAVREPGESQLMVALAARIVSVAAFAAVLSGVGRALGVLVRFVAKPVGKKGMAAHVGGSSRPALGWAAMLAATGVAIAGVWFFRSEGRACESGTVLRHLGDAGGQRVFACVLPDGSRQGPEWVRGLDGRLLAHGEYVAGQRHGTFRSWSEKGVLLEERSYAEGKPHGTWTLYQAGGQRLLDEAYADGVLEGPSTLYHSVGNKRLLKHYQKGLAHGRHSTWFDSGLVEEEGAFEQGRPSGWWVKRNKEGKVVKQWSAGLSTSGDTAGVAAVLTAAASLPAPGATEGPTLRSGHTLEWWKERLELLRYKAEKDPASVALYELTLRRARANGFEVIEQPQGVAIALEPTP</sequence>
<name>A0ABT4A4T6_9BACT</name>
<dbReference type="Proteomes" id="UP001207654">
    <property type="component" value="Unassembled WGS sequence"/>
</dbReference>
<keyword evidence="1" id="KW-1133">Transmembrane helix</keyword>
<feature type="transmembrane region" description="Helical" evidence="1">
    <location>
        <begin position="376"/>
        <end position="396"/>
    </location>
</feature>
<feature type="transmembrane region" description="Helical" evidence="1">
    <location>
        <begin position="328"/>
        <end position="356"/>
    </location>
</feature>
<evidence type="ECO:0000313" key="3">
    <source>
        <dbReference type="Proteomes" id="UP001207654"/>
    </source>
</evidence>
<keyword evidence="1" id="KW-0472">Membrane</keyword>